<protein>
    <recommendedName>
        <fullName evidence="3">F-box domain-containing protein</fullName>
    </recommendedName>
</protein>
<organism evidence="1 2">
    <name type="scientific">Exidia glandulosa HHB12029</name>
    <dbReference type="NCBI Taxonomy" id="1314781"/>
    <lineage>
        <taxon>Eukaryota</taxon>
        <taxon>Fungi</taxon>
        <taxon>Dikarya</taxon>
        <taxon>Basidiomycota</taxon>
        <taxon>Agaricomycotina</taxon>
        <taxon>Agaricomycetes</taxon>
        <taxon>Auriculariales</taxon>
        <taxon>Exidiaceae</taxon>
        <taxon>Exidia</taxon>
    </lineage>
</organism>
<sequence length="131" mass="14331">MTIPPGLIHMLRHAFAAVRTLRIAYEHETLIDEDFAVALGEMSNLDLLDLTKCRPDAGFFHTLAQPSKCPALGTLKFRDALIPNDGVSTPLLNFIRDRRDAADRVARIQHLEAVALVDPGSFAVQLASALA</sequence>
<accession>A0A165DE96</accession>
<dbReference type="InParanoid" id="A0A165DE96"/>
<evidence type="ECO:0000313" key="1">
    <source>
        <dbReference type="EMBL" id="KZV84341.1"/>
    </source>
</evidence>
<proteinExistence type="predicted"/>
<reference evidence="1 2" key="1">
    <citation type="journal article" date="2016" name="Mol. Biol. Evol.">
        <title>Comparative Genomics of Early-Diverging Mushroom-Forming Fungi Provides Insights into the Origins of Lignocellulose Decay Capabilities.</title>
        <authorList>
            <person name="Nagy L.G."/>
            <person name="Riley R."/>
            <person name="Tritt A."/>
            <person name="Adam C."/>
            <person name="Daum C."/>
            <person name="Floudas D."/>
            <person name="Sun H."/>
            <person name="Yadav J.S."/>
            <person name="Pangilinan J."/>
            <person name="Larsson K.H."/>
            <person name="Matsuura K."/>
            <person name="Barry K."/>
            <person name="Labutti K."/>
            <person name="Kuo R."/>
            <person name="Ohm R.A."/>
            <person name="Bhattacharya S.S."/>
            <person name="Shirouzu T."/>
            <person name="Yoshinaga Y."/>
            <person name="Martin F.M."/>
            <person name="Grigoriev I.V."/>
            <person name="Hibbett D.S."/>
        </authorList>
    </citation>
    <scope>NUCLEOTIDE SEQUENCE [LARGE SCALE GENOMIC DNA]</scope>
    <source>
        <strain evidence="1 2">HHB12029</strain>
    </source>
</reference>
<dbReference type="EMBL" id="KV426230">
    <property type="protein sequence ID" value="KZV84341.1"/>
    <property type="molecule type" value="Genomic_DNA"/>
</dbReference>
<keyword evidence="2" id="KW-1185">Reference proteome</keyword>
<dbReference type="AlphaFoldDB" id="A0A165DE96"/>
<evidence type="ECO:0000313" key="2">
    <source>
        <dbReference type="Proteomes" id="UP000077266"/>
    </source>
</evidence>
<evidence type="ECO:0008006" key="3">
    <source>
        <dbReference type="Google" id="ProtNLM"/>
    </source>
</evidence>
<gene>
    <name evidence="1" type="ORF">EXIGLDRAFT_727336</name>
</gene>
<name>A0A165DE96_EXIGL</name>
<dbReference type="Proteomes" id="UP000077266">
    <property type="component" value="Unassembled WGS sequence"/>
</dbReference>